<protein>
    <submittedName>
        <fullName evidence="8">Proteasome lid subunit RPN8/RPN11</fullName>
    </submittedName>
</protein>
<gene>
    <name evidence="7" type="ORF">GCM10017781_01680</name>
    <name evidence="8" type="ORF">HNQ07_000871</name>
</gene>
<feature type="domain" description="MPN" evidence="6">
    <location>
        <begin position="2"/>
        <end position="133"/>
    </location>
</feature>
<dbReference type="AlphaFoldDB" id="A0A7W8NQT8"/>
<evidence type="ECO:0000256" key="5">
    <source>
        <dbReference type="ARBA" id="ARBA00023049"/>
    </source>
</evidence>
<dbReference type="InterPro" id="IPR028090">
    <property type="entry name" value="JAB_dom_prok"/>
</dbReference>
<evidence type="ECO:0000313" key="10">
    <source>
        <dbReference type="Proteomes" id="UP000619376"/>
    </source>
</evidence>
<reference evidence="10" key="2">
    <citation type="journal article" date="2019" name="Int. J. Syst. Evol. Microbiol.">
        <title>The Global Catalogue of Microorganisms (GCM) 10K type strain sequencing project: providing services to taxonomists for standard genome sequencing and annotation.</title>
        <authorList>
            <consortium name="The Broad Institute Genomics Platform"/>
            <consortium name="The Broad Institute Genome Sequencing Center for Infectious Disease"/>
            <person name="Wu L."/>
            <person name="Ma J."/>
        </authorList>
    </citation>
    <scope>NUCLEOTIDE SEQUENCE [LARGE SCALE GENOMIC DNA]</scope>
    <source>
        <strain evidence="10">CGMCC 1.18437</strain>
    </source>
</reference>
<keyword evidence="3" id="KW-0378">Hydrolase</keyword>
<dbReference type="SUPFAM" id="SSF102712">
    <property type="entry name" value="JAB1/MPN domain"/>
    <property type="match status" value="1"/>
</dbReference>
<evidence type="ECO:0000256" key="3">
    <source>
        <dbReference type="ARBA" id="ARBA00022801"/>
    </source>
</evidence>
<dbReference type="PANTHER" id="PTHR34858">
    <property type="entry name" value="CYSO-CYSTEINE PEPTIDASE"/>
    <property type="match status" value="1"/>
</dbReference>
<evidence type="ECO:0000256" key="4">
    <source>
        <dbReference type="ARBA" id="ARBA00022833"/>
    </source>
</evidence>
<dbReference type="EMBL" id="JACHFK010000001">
    <property type="protein sequence ID" value="MBB5375427.1"/>
    <property type="molecule type" value="Genomic_DNA"/>
</dbReference>
<dbReference type="SMART" id="SM00232">
    <property type="entry name" value="JAB_MPN"/>
    <property type="match status" value="1"/>
</dbReference>
<dbReference type="CDD" id="cd08070">
    <property type="entry name" value="MPN_like"/>
    <property type="match status" value="1"/>
</dbReference>
<dbReference type="EMBL" id="BNAJ01000001">
    <property type="protein sequence ID" value="GHF29366.1"/>
    <property type="molecule type" value="Genomic_DNA"/>
</dbReference>
<keyword evidence="1" id="KW-0645">Protease</keyword>
<proteinExistence type="predicted"/>
<evidence type="ECO:0000259" key="6">
    <source>
        <dbReference type="PROSITE" id="PS50249"/>
    </source>
</evidence>
<dbReference type="InterPro" id="IPR051929">
    <property type="entry name" value="VirAsm_ModProt"/>
</dbReference>
<dbReference type="InterPro" id="IPR000555">
    <property type="entry name" value="JAMM/MPN+_dom"/>
</dbReference>
<comment type="caution">
    <text evidence="8">The sequence shown here is derived from an EMBL/GenBank/DDBJ whole genome shotgun (WGS) entry which is preliminary data.</text>
</comment>
<keyword evidence="10" id="KW-1185">Reference proteome</keyword>
<keyword evidence="2" id="KW-0479">Metal-binding</keyword>
<dbReference type="GO" id="GO:0000502">
    <property type="term" value="C:proteasome complex"/>
    <property type="evidence" value="ECO:0007669"/>
    <property type="project" value="UniProtKB-KW"/>
</dbReference>
<reference evidence="7" key="1">
    <citation type="journal article" date="2014" name="Int. J. Syst. Evol. Microbiol.">
        <title>Complete genome of a new Firmicutes species belonging to the dominant human colonic microbiota ('Ruminococcus bicirculans') reveals two chromosomes and a selective capacity to utilize plant glucans.</title>
        <authorList>
            <consortium name="NISC Comparative Sequencing Program"/>
            <person name="Wegmann U."/>
            <person name="Louis P."/>
            <person name="Goesmann A."/>
            <person name="Henrissat B."/>
            <person name="Duncan S.H."/>
            <person name="Flint H.J."/>
        </authorList>
    </citation>
    <scope>NUCLEOTIDE SEQUENCE</scope>
    <source>
        <strain evidence="7">CGMCC 1.18437</strain>
    </source>
</reference>
<organism evidence="8 9">
    <name type="scientific">Deinococcus metalli</name>
    <dbReference type="NCBI Taxonomy" id="1141878"/>
    <lineage>
        <taxon>Bacteria</taxon>
        <taxon>Thermotogati</taxon>
        <taxon>Deinococcota</taxon>
        <taxon>Deinococci</taxon>
        <taxon>Deinococcales</taxon>
        <taxon>Deinococcaceae</taxon>
        <taxon>Deinococcus</taxon>
    </lineage>
</organism>
<evidence type="ECO:0000256" key="2">
    <source>
        <dbReference type="ARBA" id="ARBA00022723"/>
    </source>
</evidence>
<sequence>MILHLPGVLTAALWAHAERDAPRECVGVIGGTVHGAEFRGVALYPLPNISARPESEYLADPGRLLRALKAMDAEGLSLIALYHSHPAGPAWPSPTDARLARYPVPYVIADVTSRVLAAFRLPEGDPVPIAQGS</sequence>
<evidence type="ECO:0000313" key="9">
    <source>
        <dbReference type="Proteomes" id="UP000539473"/>
    </source>
</evidence>
<reference evidence="8 9" key="3">
    <citation type="submission" date="2020-08" db="EMBL/GenBank/DDBJ databases">
        <title>Genomic Encyclopedia of Type Strains, Phase IV (KMG-IV): sequencing the most valuable type-strain genomes for metagenomic binning, comparative biology and taxonomic classification.</title>
        <authorList>
            <person name="Goeker M."/>
        </authorList>
    </citation>
    <scope>NUCLEOTIDE SEQUENCE [LARGE SCALE GENOMIC DNA]</scope>
    <source>
        <strain evidence="8 9">DSM 27521</strain>
    </source>
</reference>
<keyword evidence="4" id="KW-0862">Zinc</keyword>
<accession>A0A7W8NQT8</accession>
<dbReference type="Proteomes" id="UP000619376">
    <property type="component" value="Unassembled WGS sequence"/>
</dbReference>
<evidence type="ECO:0000256" key="1">
    <source>
        <dbReference type="ARBA" id="ARBA00022670"/>
    </source>
</evidence>
<dbReference type="InterPro" id="IPR037518">
    <property type="entry name" value="MPN"/>
</dbReference>
<dbReference type="PANTHER" id="PTHR34858:SF1">
    <property type="entry name" value="CYSO-CYSTEINE PEPTIDASE"/>
    <property type="match status" value="1"/>
</dbReference>
<dbReference type="GO" id="GO:0006508">
    <property type="term" value="P:proteolysis"/>
    <property type="evidence" value="ECO:0007669"/>
    <property type="project" value="UniProtKB-KW"/>
</dbReference>
<dbReference type="RefSeq" id="WP_184109636.1">
    <property type="nucleotide sequence ID" value="NZ_BNAJ01000001.1"/>
</dbReference>
<dbReference type="PROSITE" id="PS50249">
    <property type="entry name" value="MPN"/>
    <property type="match status" value="1"/>
</dbReference>
<dbReference type="Proteomes" id="UP000539473">
    <property type="component" value="Unassembled WGS sequence"/>
</dbReference>
<name>A0A7W8NQT8_9DEIO</name>
<keyword evidence="8" id="KW-0647">Proteasome</keyword>
<keyword evidence="5" id="KW-0482">Metalloprotease</keyword>
<reference evidence="7" key="4">
    <citation type="submission" date="2024-05" db="EMBL/GenBank/DDBJ databases">
        <authorList>
            <person name="Sun Q."/>
            <person name="Zhou Y."/>
        </authorList>
    </citation>
    <scope>NUCLEOTIDE SEQUENCE</scope>
    <source>
        <strain evidence="7">CGMCC 1.18437</strain>
    </source>
</reference>
<dbReference type="GO" id="GO:0008235">
    <property type="term" value="F:metalloexopeptidase activity"/>
    <property type="evidence" value="ECO:0007669"/>
    <property type="project" value="TreeGrafter"/>
</dbReference>
<evidence type="ECO:0000313" key="8">
    <source>
        <dbReference type="EMBL" id="MBB5375427.1"/>
    </source>
</evidence>
<evidence type="ECO:0000313" key="7">
    <source>
        <dbReference type="EMBL" id="GHF29366.1"/>
    </source>
</evidence>
<dbReference type="GO" id="GO:0008270">
    <property type="term" value="F:zinc ion binding"/>
    <property type="evidence" value="ECO:0007669"/>
    <property type="project" value="TreeGrafter"/>
</dbReference>
<dbReference type="Gene3D" id="3.40.140.10">
    <property type="entry name" value="Cytidine Deaminase, domain 2"/>
    <property type="match status" value="1"/>
</dbReference>
<dbReference type="Pfam" id="PF14464">
    <property type="entry name" value="Prok-JAB"/>
    <property type="match status" value="1"/>
</dbReference>